<feature type="coiled-coil region" evidence="1">
    <location>
        <begin position="393"/>
        <end position="453"/>
    </location>
</feature>
<gene>
    <name evidence="3" type="ORF">UFOVP782_3</name>
</gene>
<evidence type="ECO:0000256" key="1">
    <source>
        <dbReference type="SAM" id="Coils"/>
    </source>
</evidence>
<feature type="coiled-coil region" evidence="1">
    <location>
        <begin position="14"/>
        <end position="65"/>
    </location>
</feature>
<sequence length="925" mass="100432">MAKDVIVNLKINGVNQAITNFDQLETSIKDLETQLKQATYGSAQFEELSKNLKKARDQAEDFQVQTKGLNVQDKMAEVARAGAAIAGAFNLAQQAATAFGSDSKAAAEIAAKATAGLVVVQGIQAISESKIIMAIIAKTGAFISNTAAVVANRIANIGNTAAIVTETAATEGATIATNLFSAALKKNPIAFVIGLVLSLGAAVYGLAKAFDSSTKEIDLNAEAVKRLNIEIATQNKETERELAYMEAWGNDQEGIHKLKIKNFEEEAKKLREINTIYDNQRKAAREAAAEERKRLKEAAKEDKSTDYSQWYENRNETIRDLNKEEIEEFNKNADRIYKLELDAEIERIKLYKLQNQEKKVIDDGANKDYLMRLRNLHQEIVLLLTEDADLRAQQDLQHQRENAIAEIAQLKISSDKKAHLRMDLNTKYDLLEEQRAEAQRIRERDAIEKYEAELLTLHESNNIAALQDGEFMLASEVATFLKLDSARKKDLLDLDRNVRDKTLTVEQGEATRKEIILSYGYQTEAAIKEQRKAQLARAITAEQDETNAVVQEITIRGDKTLGTFQNTKDLILNAQLESLLQQKTLTEQAGEETVKIEEAIALKRQEIQKNSSDNLLAQINGSLQALQAASQSALAIIASQQEIGMNQIAADFAGQQEALNQQYGKANDDAIAQEAEARDIRNNKNIVGDKAVKAALDASAEKYAKRDYERKVAQSKQDRKRVQEENELRESQFGIQKAASIAAATISVIQGAINAYTSLSSIPVVGVGLGIAAAAAAVAAGAFQIAAIESTTFQAAALPDIYTDPSGLGGGSDSGGSGGSTMSGGRNYYPVRNGATGGLLVGPSHANGGIMSPFGELEGGEAVINKISTQRFGSILSSINQAGGGSPIPSTGREDAAPIFKTYVVASDVSSQQEADFKIRQIAKL</sequence>
<dbReference type="EMBL" id="LR796735">
    <property type="protein sequence ID" value="CAB4161930.1"/>
    <property type="molecule type" value="Genomic_DNA"/>
</dbReference>
<accession>A0A6J5NQ46</accession>
<feature type="region of interest" description="Disordered" evidence="2">
    <location>
        <begin position="709"/>
        <end position="729"/>
    </location>
</feature>
<name>A0A6J5NQ46_9CAUD</name>
<proteinExistence type="predicted"/>
<feature type="coiled-coil region" evidence="1">
    <location>
        <begin position="260"/>
        <end position="305"/>
    </location>
</feature>
<protein>
    <submittedName>
        <fullName evidence="3">Uncharacterized protein</fullName>
    </submittedName>
</protein>
<keyword evidence="1" id="KW-0175">Coiled coil</keyword>
<reference evidence="3" key="1">
    <citation type="submission" date="2020-04" db="EMBL/GenBank/DDBJ databases">
        <authorList>
            <person name="Chiriac C."/>
            <person name="Salcher M."/>
            <person name="Ghai R."/>
            <person name="Kavagutti S V."/>
        </authorList>
    </citation>
    <scope>NUCLEOTIDE SEQUENCE</scope>
</reference>
<evidence type="ECO:0000313" key="3">
    <source>
        <dbReference type="EMBL" id="CAB4161930.1"/>
    </source>
</evidence>
<evidence type="ECO:0000256" key="2">
    <source>
        <dbReference type="SAM" id="MobiDB-lite"/>
    </source>
</evidence>
<organism evidence="3">
    <name type="scientific">uncultured Caudovirales phage</name>
    <dbReference type="NCBI Taxonomy" id="2100421"/>
    <lineage>
        <taxon>Viruses</taxon>
        <taxon>Duplodnaviria</taxon>
        <taxon>Heunggongvirae</taxon>
        <taxon>Uroviricota</taxon>
        <taxon>Caudoviricetes</taxon>
        <taxon>Peduoviridae</taxon>
        <taxon>Maltschvirus</taxon>
        <taxon>Maltschvirus maltsch</taxon>
    </lineage>
</organism>